<dbReference type="Pfam" id="PF04043">
    <property type="entry name" value="PMEI"/>
    <property type="match status" value="1"/>
</dbReference>
<dbReference type="InterPro" id="IPR034088">
    <property type="entry name" value="Pla_a_1-like"/>
</dbReference>
<evidence type="ECO:0000313" key="3">
    <source>
        <dbReference type="EMBL" id="EOY16792.1"/>
    </source>
</evidence>
<sequence>MAPRNHLCLVLTIFLSVFALSPMPTIAVISRSSQVKVPLPAPSSKLVAQLCNGKSILNRRFCLKALSNPEAAAAKDLNQLANVLMKLAASNAQATLNVINYMVKQPGSPQSLKALQTCVDVYKYAIQSFGMIFAEFSEDPMTANYDVSVVGPEADNCENAMAAAKIRAPRISAGNRFLRYYSSMGSEITASVEVGTMGRR</sequence>
<keyword evidence="1" id="KW-0732">Signal</keyword>
<dbReference type="HOGENOM" id="CLU_1368361_0_0_1"/>
<dbReference type="InterPro" id="IPR035513">
    <property type="entry name" value="Invertase/methylesterase_inhib"/>
</dbReference>
<evidence type="ECO:0000256" key="1">
    <source>
        <dbReference type="SAM" id="SignalP"/>
    </source>
</evidence>
<keyword evidence="4" id="KW-1185">Reference proteome</keyword>
<dbReference type="PANTHER" id="PTHR31890">
    <property type="entry name" value="PLANT INVERTASE/PECTIN METHYLESTERASE INHIBITOR SUPERFAMILY PROTEIN"/>
    <property type="match status" value="1"/>
</dbReference>
<name>A0A061FJE7_THECC</name>
<dbReference type="OMA" id="IAECANS"/>
<protein>
    <recommendedName>
        <fullName evidence="2">Pectinesterase inhibitor domain-containing protein</fullName>
    </recommendedName>
</protein>
<dbReference type="PANTHER" id="PTHR31890:SF9">
    <property type="entry name" value="PLANT INVERTASE_PECTIN METHYLESTERASE INHIBITOR SUPERFAMILY PROTEIN"/>
    <property type="match status" value="1"/>
</dbReference>
<organism evidence="3 4">
    <name type="scientific">Theobroma cacao</name>
    <name type="common">Cacao</name>
    <name type="synonym">Cocoa</name>
    <dbReference type="NCBI Taxonomy" id="3641"/>
    <lineage>
        <taxon>Eukaryota</taxon>
        <taxon>Viridiplantae</taxon>
        <taxon>Streptophyta</taxon>
        <taxon>Embryophyta</taxon>
        <taxon>Tracheophyta</taxon>
        <taxon>Spermatophyta</taxon>
        <taxon>Magnoliopsida</taxon>
        <taxon>eudicotyledons</taxon>
        <taxon>Gunneridae</taxon>
        <taxon>Pentapetalae</taxon>
        <taxon>rosids</taxon>
        <taxon>malvids</taxon>
        <taxon>Malvales</taxon>
        <taxon>Malvaceae</taxon>
        <taxon>Byttnerioideae</taxon>
        <taxon>Theobroma</taxon>
    </lineage>
</organism>
<dbReference type="InParanoid" id="A0A061FJE7"/>
<evidence type="ECO:0000259" key="2">
    <source>
        <dbReference type="SMART" id="SM00856"/>
    </source>
</evidence>
<dbReference type="GO" id="GO:0004857">
    <property type="term" value="F:enzyme inhibitor activity"/>
    <property type="evidence" value="ECO:0007669"/>
    <property type="project" value="InterPro"/>
</dbReference>
<feature type="chain" id="PRO_5001598328" description="Pectinesterase inhibitor domain-containing protein" evidence="1">
    <location>
        <begin position="20"/>
        <end position="200"/>
    </location>
</feature>
<feature type="signal peptide" evidence="1">
    <location>
        <begin position="1"/>
        <end position="19"/>
    </location>
</feature>
<dbReference type="SUPFAM" id="SSF101148">
    <property type="entry name" value="Plant invertase/pectin methylesterase inhibitor"/>
    <property type="match status" value="1"/>
</dbReference>
<feature type="domain" description="Pectinesterase inhibitor" evidence="2">
    <location>
        <begin position="42"/>
        <end position="188"/>
    </location>
</feature>
<dbReference type="Gene3D" id="1.20.140.40">
    <property type="entry name" value="Invertase/pectin methylesterase inhibitor family protein"/>
    <property type="match status" value="1"/>
</dbReference>
<proteinExistence type="predicted"/>
<dbReference type="FunCoup" id="A0A061FJE7">
    <property type="interactions" value="26"/>
</dbReference>
<dbReference type="eggNOG" id="ENOG502S7NT">
    <property type="taxonomic scope" value="Eukaryota"/>
</dbReference>
<dbReference type="AlphaFoldDB" id="A0A061FJE7"/>
<accession>A0A061FJE7</accession>
<dbReference type="EMBL" id="CM001886">
    <property type="protein sequence ID" value="EOY16792.1"/>
    <property type="molecule type" value="Genomic_DNA"/>
</dbReference>
<dbReference type="SMART" id="SM00856">
    <property type="entry name" value="PMEI"/>
    <property type="match status" value="1"/>
</dbReference>
<dbReference type="CDD" id="cd15795">
    <property type="entry name" value="PMEI-Pla_a_1_like"/>
    <property type="match status" value="1"/>
</dbReference>
<gene>
    <name evidence="3" type="ORF">TCM_035672</name>
</gene>
<dbReference type="Proteomes" id="UP000026915">
    <property type="component" value="Chromosome 8"/>
</dbReference>
<evidence type="ECO:0000313" key="4">
    <source>
        <dbReference type="Proteomes" id="UP000026915"/>
    </source>
</evidence>
<reference evidence="3 4" key="1">
    <citation type="journal article" date="2013" name="Genome Biol.">
        <title>The genome sequence of the most widely cultivated cacao type and its use to identify candidate genes regulating pod color.</title>
        <authorList>
            <person name="Motamayor J.C."/>
            <person name="Mockaitis K."/>
            <person name="Schmutz J."/>
            <person name="Haiminen N."/>
            <person name="Iii D.L."/>
            <person name="Cornejo O."/>
            <person name="Findley S.D."/>
            <person name="Zheng P."/>
            <person name="Utro F."/>
            <person name="Royaert S."/>
            <person name="Saski C."/>
            <person name="Jenkins J."/>
            <person name="Podicheti R."/>
            <person name="Zhao M."/>
            <person name="Scheffler B.E."/>
            <person name="Stack J.C."/>
            <person name="Feltus F.A."/>
            <person name="Mustiga G.M."/>
            <person name="Amores F."/>
            <person name="Phillips W."/>
            <person name="Marelli J.P."/>
            <person name="May G.D."/>
            <person name="Shapiro H."/>
            <person name="Ma J."/>
            <person name="Bustamante C.D."/>
            <person name="Schnell R.J."/>
            <person name="Main D."/>
            <person name="Gilbert D."/>
            <person name="Parida L."/>
            <person name="Kuhn D.N."/>
        </authorList>
    </citation>
    <scope>NUCLEOTIDE SEQUENCE [LARGE SCALE GENOMIC DNA]</scope>
    <source>
        <strain evidence="4">cv. Matina 1-6</strain>
    </source>
</reference>
<dbReference type="Gramene" id="EOY16792">
    <property type="protein sequence ID" value="EOY16792"/>
    <property type="gene ID" value="TCM_035672"/>
</dbReference>
<dbReference type="InterPro" id="IPR006501">
    <property type="entry name" value="Pectinesterase_inhib_dom"/>
</dbReference>
<dbReference type="NCBIfam" id="TIGR01614">
    <property type="entry name" value="PME_inhib"/>
    <property type="match status" value="1"/>
</dbReference>